<sequence length="37" mass="4356">MNILADNSTETRFLCFYKYVPILDQVLFHTNMTTDLS</sequence>
<dbReference type="EMBL" id="KQ418489">
    <property type="protein sequence ID" value="KOF87125.1"/>
    <property type="molecule type" value="Genomic_DNA"/>
</dbReference>
<evidence type="ECO:0000313" key="1">
    <source>
        <dbReference type="EMBL" id="KOF87125.1"/>
    </source>
</evidence>
<accession>A0A0L8HED3</accession>
<gene>
    <name evidence="1" type="ORF">OCBIM_22017395mg</name>
</gene>
<proteinExistence type="predicted"/>
<name>A0A0L8HED3_OCTBM</name>
<protein>
    <submittedName>
        <fullName evidence="1">Uncharacterized protein</fullName>
    </submittedName>
</protein>
<organism evidence="1">
    <name type="scientific">Octopus bimaculoides</name>
    <name type="common">California two-spotted octopus</name>
    <dbReference type="NCBI Taxonomy" id="37653"/>
    <lineage>
        <taxon>Eukaryota</taxon>
        <taxon>Metazoa</taxon>
        <taxon>Spiralia</taxon>
        <taxon>Lophotrochozoa</taxon>
        <taxon>Mollusca</taxon>
        <taxon>Cephalopoda</taxon>
        <taxon>Coleoidea</taxon>
        <taxon>Octopodiformes</taxon>
        <taxon>Octopoda</taxon>
        <taxon>Incirrata</taxon>
        <taxon>Octopodidae</taxon>
        <taxon>Octopus</taxon>
    </lineage>
</organism>
<reference evidence="1" key="1">
    <citation type="submission" date="2015-07" db="EMBL/GenBank/DDBJ databases">
        <title>MeaNS - Measles Nucleotide Surveillance Program.</title>
        <authorList>
            <person name="Tran T."/>
            <person name="Druce J."/>
        </authorList>
    </citation>
    <scope>NUCLEOTIDE SEQUENCE</scope>
    <source>
        <strain evidence="1">UCB-OBI-ISO-001</strain>
        <tissue evidence="1">Gonad</tissue>
    </source>
</reference>
<dbReference type="AlphaFoldDB" id="A0A0L8HED3"/>